<sequence>MTQHLPEKPSPWIVKYAPLIPKGGRVLDLACGNGRHAMWLAKQGYRVDAIDRDVQALSGLAGMDNVNVLIADLETGDWPRSEQTYDGLVVSRYLFRPLLRTLADLLNPGGVLIYETFMAGNERYGKPGNPDFLLLPDELFEVYSPLLNIHAFEQGEQQTPRPALMQRICAIKD</sequence>
<dbReference type="GO" id="GO:0008168">
    <property type="term" value="F:methyltransferase activity"/>
    <property type="evidence" value="ECO:0007669"/>
    <property type="project" value="UniProtKB-KW"/>
</dbReference>
<gene>
    <name evidence="1" type="ORF">EKO24_021480</name>
</gene>
<keyword evidence="1" id="KW-0808">Transferase</keyword>
<reference evidence="1 2" key="1">
    <citation type="journal article" date="2019" name="Antonie Van Leeuwenhoek">
        <title>Description of 'Ca. Methylobacter oryzae' KRF1, a novel species from the environmentally important Methylobacter clade 2.</title>
        <authorList>
            <person name="Khatri K."/>
            <person name="Mohite J.A."/>
            <person name="Pandit P.S."/>
            <person name="Bahulikar R."/>
            <person name="Rahalkar M.C."/>
        </authorList>
    </citation>
    <scope>NUCLEOTIDE SEQUENCE [LARGE SCALE GENOMIC DNA]</scope>
    <source>
        <strain evidence="1 2">KRF1</strain>
    </source>
</reference>
<dbReference type="CDD" id="cd02440">
    <property type="entry name" value="AdoMet_MTases"/>
    <property type="match status" value="1"/>
</dbReference>
<organism evidence="1 2">
    <name type="scientific">Candidatus Methylobacter oryzae</name>
    <dbReference type="NCBI Taxonomy" id="2497749"/>
    <lineage>
        <taxon>Bacteria</taxon>
        <taxon>Pseudomonadati</taxon>
        <taxon>Pseudomonadota</taxon>
        <taxon>Gammaproteobacteria</taxon>
        <taxon>Methylococcales</taxon>
        <taxon>Methylococcaceae</taxon>
        <taxon>Methylobacter</taxon>
    </lineage>
</organism>
<dbReference type="Proteomes" id="UP000733744">
    <property type="component" value="Unassembled WGS sequence"/>
</dbReference>
<dbReference type="GO" id="GO:0032259">
    <property type="term" value="P:methylation"/>
    <property type="evidence" value="ECO:0007669"/>
    <property type="project" value="UniProtKB-KW"/>
</dbReference>
<dbReference type="RefSeq" id="WP_143733291.1">
    <property type="nucleotide sequence ID" value="NZ_RYFG02000121.1"/>
</dbReference>
<dbReference type="SUPFAM" id="SSF53335">
    <property type="entry name" value="S-adenosyl-L-methionine-dependent methyltransferases"/>
    <property type="match status" value="1"/>
</dbReference>
<evidence type="ECO:0000313" key="2">
    <source>
        <dbReference type="Proteomes" id="UP000733744"/>
    </source>
</evidence>
<comment type="caution">
    <text evidence="1">The sequence shown here is derived from an EMBL/GenBank/DDBJ whole genome shotgun (WGS) entry which is preliminary data.</text>
</comment>
<dbReference type="EMBL" id="RYFG02000121">
    <property type="protein sequence ID" value="TRW89631.1"/>
    <property type="molecule type" value="Genomic_DNA"/>
</dbReference>
<evidence type="ECO:0000313" key="1">
    <source>
        <dbReference type="EMBL" id="TRW89631.1"/>
    </source>
</evidence>
<accession>A0ABY3C4J0</accession>
<name>A0ABY3C4J0_9GAMM</name>
<dbReference type="Pfam" id="PF13489">
    <property type="entry name" value="Methyltransf_23"/>
    <property type="match status" value="1"/>
</dbReference>
<dbReference type="Gene3D" id="3.40.50.150">
    <property type="entry name" value="Vaccinia Virus protein VP39"/>
    <property type="match status" value="1"/>
</dbReference>
<protein>
    <submittedName>
        <fullName evidence="1">Class I SAM-dependent methyltransferase</fullName>
    </submittedName>
</protein>
<keyword evidence="1" id="KW-0489">Methyltransferase</keyword>
<dbReference type="InterPro" id="IPR029063">
    <property type="entry name" value="SAM-dependent_MTases_sf"/>
</dbReference>
<proteinExistence type="predicted"/>
<keyword evidence="2" id="KW-1185">Reference proteome</keyword>